<organism evidence="1 2">
    <name type="scientific">Oenococcus oeni</name>
    <name type="common">Leuconostoc oenos</name>
    <dbReference type="NCBI Taxonomy" id="1247"/>
    <lineage>
        <taxon>Bacteria</taxon>
        <taxon>Bacillati</taxon>
        <taxon>Bacillota</taxon>
        <taxon>Bacilli</taxon>
        <taxon>Lactobacillales</taxon>
        <taxon>Lactobacillaceae</taxon>
        <taxon>Oenococcus</taxon>
    </lineage>
</organism>
<dbReference type="Proteomes" id="UP000294726">
    <property type="component" value="Chromosome"/>
</dbReference>
<gene>
    <name evidence="1" type="ORF">OENI_0346</name>
</gene>
<evidence type="ECO:0000313" key="1">
    <source>
        <dbReference type="EMBL" id="VDB97342.1"/>
    </source>
</evidence>
<dbReference type="AlphaFoldDB" id="A0AAQ2ZDX8"/>
<evidence type="ECO:0000313" key="2">
    <source>
        <dbReference type="Proteomes" id="UP000294726"/>
    </source>
</evidence>
<proteinExistence type="predicted"/>
<dbReference type="EMBL" id="LR031358">
    <property type="protein sequence ID" value="VDB97342.1"/>
    <property type="molecule type" value="Genomic_DNA"/>
</dbReference>
<accession>A0AAQ2ZDX8</accession>
<protein>
    <submittedName>
        <fullName evidence="1">Uncharacterized protein</fullName>
    </submittedName>
</protein>
<sequence length="159" mass="18300">MRLRNIFIHAKSFGKIIATEKISFNTQQIDFMLQNIGNTNSYLRDDLIYNLFARGFDEDTFTFVQKQLITNELIESGNLFKAIKLGQNDSVFLRSFTALTLAEIISADGKKISYLIKIGTSCFPCRLFIYLPRKILEDLFQEKVGNILLLTGAIFWQLQ</sequence>
<dbReference type="InterPro" id="IPR021247">
    <property type="entry name" value="DUF2785"/>
</dbReference>
<dbReference type="Pfam" id="PF10978">
    <property type="entry name" value="DUF2785"/>
    <property type="match status" value="1"/>
</dbReference>
<reference evidence="1 2" key="1">
    <citation type="submission" date="2018-08" db="EMBL/GenBank/DDBJ databases">
        <authorList>
            <person name="Lorentzen P. G. S. M."/>
        </authorList>
    </citation>
    <scope>NUCLEOTIDE SEQUENCE [LARGE SCALE GENOMIC DNA]</scope>
    <source>
        <strain evidence="1 2">CRBO_1381</strain>
    </source>
</reference>
<name>A0AAQ2ZDX8_OENOE</name>